<comment type="caution">
    <text evidence="12">The sequence shown here is derived from an EMBL/GenBank/DDBJ whole genome shotgun (WGS) entry which is preliminary data.</text>
</comment>
<feature type="short sequence motif" description="DGA/G" evidence="8">
    <location>
        <begin position="780"/>
        <end position="782"/>
    </location>
</feature>
<dbReference type="PANTHER" id="PTHR24185:SF1">
    <property type="entry name" value="CALCIUM-INDEPENDENT PHOSPHOLIPASE A2-GAMMA"/>
    <property type="match status" value="1"/>
</dbReference>
<proteinExistence type="predicted"/>
<sequence>MTGVLAQGPNQGSGTQPCQTCGTTRGKTFTCIQCNSLAFCETCWPRWILHVPGATGWGGKPHEKADPLVVQRLRQILEPNRTEADHQAELIEDEDTTWFGFGRDASGNPIFEDHGRFAVIMGECHANTAAERFPQLVSFIGETGKLLSWGAASIDKSLNQPVLPHAVIVLNATEDVHEDEWDITNATNMLMSDIQGAISREPALAEYLETWRKRGKKISNTEQLLACYYASVTVIRIPTRGHYMLMDQQIDKLFELVKARCSESLLKKKQARMLANAEKLQLYLQAAFDHFSKDLDSPFDFVKEALRHNPVSRNFEGNILTLAVLIKNYSENDTLRMNAKNIFLRMAPMIASCIMFDAVRQNLLGKPDRKPVPTQGTAARLFDDAYAEPCVGALQTFADLHWPCGFRNPAYPTDVGRCCNVRSGHNPKGHQNIHGKIIGNGTYQSSFDPTTFGPEWSRLIRTSLLRLLSASFELGQKLPNKTDLQIASLLHRERINEFYQVVGNVSAYVSHSACFSCLRELPECVLPCGHVLCLPCIQLYGRTTSKTTIELSRCPLHVREVMPSPWFTTMKPRFAGARVLCLDSGGIRGIVQLQVLKAIERVLGPKLPVQSFFDLMVGTGTGGVIAIGLGVNRWSVNETIKKFKAIVKEAFTPRELTNMPIFGTLSNLLHRSVYKTQPLEKAMKGYFDDQAFFGGVSVKSQHHTPTRVAVTATSIFDQQPVVFANYNRPDSVGEELPYEFVRYDTPTKEIKIWEAARAASTTSPYFRPFYKPETGNRYLDGGLDHKNPVWVAHHEAKLIWGDVSRAVPDMLLSIGTGSQVRDQVKPSNGRTSRATQASSGSSVHSNQQTRAPLVVPVLNTSGSQRLNEYKECDRAWSRFMSGSSHHLQVTDDSDHHYMRMSPELLMPIPKFDQIQKMDDVEQEVEEVLRQMPEVREIAHRLIASTFFFEKDPTSIRQTASGYMCTGNPLTQARARAATRPRDLRFLPFCTGSICCRFRNSSDELKALGTFLWAHLKNNFEPYFLIEEDSTRWPARQVLLDEPTLEDMRLRGYFEIDRVRLHAVKEQSATKISLGLQTSVYPSGVTVLPISGFPRQLMSEDGSANTASDERSVLLSSRHSVGEEIPTIQQGGPLVPMEQPLSPVVGSPTLTNATATTTATAAAELPESPAAPRPGELYYAGRGGGSGSETTSPPRRQQQQQQMGSGGGGGGFASELEGSPPPRSTGMMMM</sequence>
<keyword evidence="5" id="KW-0442">Lipid degradation</keyword>
<evidence type="ECO:0000256" key="6">
    <source>
        <dbReference type="ARBA" id="ARBA00023098"/>
    </source>
</evidence>
<feature type="compositionally biased region" description="Low complexity" evidence="9">
    <location>
        <begin position="1187"/>
        <end position="1202"/>
    </location>
</feature>
<keyword evidence="1" id="KW-0479">Metal-binding</keyword>
<dbReference type="PROSITE" id="PS50089">
    <property type="entry name" value="ZF_RING_2"/>
    <property type="match status" value="1"/>
</dbReference>
<feature type="region of interest" description="Disordered" evidence="9">
    <location>
        <begin position="818"/>
        <end position="852"/>
    </location>
</feature>
<keyword evidence="2 7" id="KW-0863">Zinc-finger</keyword>
<feature type="compositionally biased region" description="Low complexity" evidence="9">
    <location>
        <begin position="1160"/>
        <end position="1169"/>
    </location>
</feature>
<feature type="region of interest" description="Disordered" evidence="9">
    <location>
        <begin position="1160"/>
        <end position="1229"/>
    </location>
</feature>
<dbReference type="GO" id="GO:0016042">
    <property type="term" value="P:lipid catabolic process"/>
    <property type="evidence" value="ECO:0007669"/>
    <property type="project" value="UniProtKB-KW"/>
</dbReference>
<dbReference type="Proteomes" id="UP001320420">
    <property type="component" value="Unassembled WGS sequence"/>
</dbReference>
<dbReference type="GO" id="GO:0046486">
    <property type="term" value="P:glycerolipid metabolic process"/>
    <property type="evidence" value="ECO:0007669"/>
    <property type="project" value="UniProtKB-ARBA"/>
</dbReference>
<dbReference type="GO" id="GO:0047499">
    <property type="term" value="F:calcium-independent phospholipase A2 activity"/>
    <property type="evidence" value="ECO:0007669"/>
    <property type="project" value="TreeGrafter"/>
</dbReference>
<dbReference type="CDD" id="cd16449">
    <property type="entry name" value="RING-HC"/>
    <property type="match status" value="1"/>
</dbReference>
<dbReference type="SUPFAM" id="SSF52151">
    <property type="entry name" value="FabD/lysophospholipase-like"/>
    <property type="match status" value="1"/>
</dbReference>
<evidence type="ECO:0000256" key="9">
    <source>
        <dbReference type="SAM" id="MobiDB-lite"/>
    </source>
</evidence>
<name>A0AAN9U682_9PEZI</name>
<reference evidence="12 13" key="1">
    <citation type="submission" date="2024-02" db="EMBL/GenBank/DDBJ databases">
        <title>De novo assembly and annotation of 12 fungi associated with fruit tree decline syndrome in Ontario, Canada.</title>
        <authorList>
            <person name="Sulman M."/>
            <person name="Ellouze W."/>
            <person name="Ilyukhin E."/>
        </authorList>
    </citation>
    <scope>NUCLEOTIDE SEQUENCE [LARGE SCALE GENOMIC DNA]</scope>
    <source>
        <strain evidence="12 13">M11/M66-122</strain>
    </source>
</reference>
<feature type="domain" description="RING-type" evidence="10">
    <location>
        <begin position="514"/>
        <end position="557"/>
    </location>
</feature>
<evidence type="ECO:0000313" key="12">
    <source>
        <dbReference type="EMBL" id="KAK7741688.1"/>
    </source>
</evidence>
<evidence type="ECO:0000313" key="13">
    <source>
        <dbReference type="Proteomes" id="UP001320420"/>
    </source>
</evidence>
<dbReference type="Gene3D" id="3.40.1090.10">
    <property type="entry name" value="Cytosolic phospholipase A2 catalytic domain"/>
    <property type="match status" value="1"/>
</dbReference>
<dbReference type="AlphaFoldDB" id="A0AAN9U682"/>
<dbReference type="Pfam" id="PF01734">
    <property type="entry name" value="Patatin"/>
    <property type="match status" value="1"/>
</dbReference>
<evidence type="ECO:0000256" key="2">
    <source>
        <dbReference type="ARBA" id="ARBA00022771"/>
    </source>
</evidence>
<dbReference type="InterPro" id="IPR016035">
    <property type="entry name" value="Acyl_Trfase/lysoPLipase"/>
</dbReference>
<dbReference type="PROSITE" id="PS00518">
    <property type="entry name" value="ZF_RING_1"/>
    <property type="match status" value="1"/>
</dbReference>
<dbReference type="EMBL" id="JAKJXP020000155">
    <property type="protein sequence ID" value="KAK7741688.1"/>
    <property type="molecule type" value="Genomic_DNA"/>
</dbReference>
<feature type="compositionally biased region" description="Polar residues" evidence="9">
    <location>
        <begin position="818"/>
        <end position="850"/>
    </location>
</feature>
<dbReference type="PANTHER" id="PTHR24185">
    <property type="entry name" value="CALCIUM-INDEPENDENT PHOSPHOLIPASE A2-GAMMA"/>
    <property type="match status" value="1"/>
</dbReference>
<accession>A0AAN9U682</accession>
<keyword evidence="6" id="KW-0443">Lipid metabolism</keyword>
<dbReference type="GO" id="GO:0019369">
    <property type="term" value="P:arachidonate metabolic process"/>
    <property type="evidence" value="ECO:0007669"/>
    <property type="project" value="TreeGrafter"/>
</dbReference>
<dbReference type="CDD" id="cd07199">
    <property type="entry name" value="Pat17_PNPLA8_PNPLA9_like"/>
    <property type="match status" value="1"/>
</dbReference>
<evidence type="ECO:0000256" key="7">
    <source>
        <dbReference type="PROSITE-ProRule" id="PRU00175"/>
    </source>
</evidence>
<protein>
    <recommendedName>
        <fullName evidence="14">FabD/lysophospholipase-like protein</fullName>
    </recommendedName>
</protein>
<dbReference type="InterPro" id="IPR017907">
    <property type="entry name" value="Znf_RING_CS"/>
</dbReference>
<dbReference type="SUPFAM" id="SSF57850">
    <property type="entry name" value="RING/U-box"/>
    <property type="match status" value="1"/>
</dbReference>
<evidence type="ECO:0000256" key="4">
    <source>
        <dbReference type="ARBA" id="ARBA00022833"/>
    </source>
</evidence>
<dbReference type="InterPro" id="IPR002641">
    <property type="entry name" value="PNPLA_dom"/>
</dbReference>
<evidence type="ECO:0000259" key="10">
    <source>
        <dbReference type="PROSITE" id="PS50089"/>
    </source>
</evidence>
<gene>
    <name evidence="12" type="ORF">SLS62_010925</name>
</gene>
<dbReference type="GO" id="GO:0008270">
    <property type="term" value="F:zinc ion binding"/>
    <property type="evidence" value="ECO:0007669"/>
    <property type="project" value="UniProtKB-KW"/>
</dbReference>
<evidence type="ECO:0000256" key="8">
    <source>
        <dbReference type="PROSITE-ProRule" id="PRU01161"/>
    </source>
</evidence>
<evidence type="ECO:0000256" key="5">
    <source>
        <dbReference type="ARBA" id="ARBA00022963"/>
    </source>
</evidence>
<dbReference type="PROSITE" id="PS51635">
    <property type="entry name" value="PNPLA"/>
    <property type="match status" value="1"/>
</dbReference>
<dbReference type="InterPro" id="IPR001841">
    <property type="entry name" value="Znf_RING"/>
</dbReference>
<keyword evidence="3" id="KW-0378">Hydrolase</keyword>
<organism evidence="12 13">
    <name type="scientific">Diatrype stigma</name>
    <dbReference type="NCBI Taxonomy" id="117547"/>
    <lineage>
        <taxon>Eukaryota</taxon>
        <taxon>Fungi</taxon>
        <taxon>Dikarya</taxon>
        <taxon>Ascomycota</taxon>
        <taxon>Pezizomycotina</taxon>
        <taxon>Sordariomycetes</taxon>
        <taxon>Xylariomycetidae</taxon>
        <taxon>Xylariales</taxon>
        <taxon>Diatrypaceae</taxon>
        <taxon>Diatrype</taxon>
    </lineage>
</organism>
<keyword evidence="13" id="KW-1185">Reference proteome</keyword>
<evidence type="ECO:0000256" key="1">
    <source>
        <dbReference type="ARBA" id="ARBA00022723"/>
    </source>
</evidence>
<evidence type="ECO:0008006" key="14">
    <source>
        <dbReference type="Google" id="ProtNLM"/>
    </source>
</evidence>
<dbReference type="GO" id="GO:0016020">
    <property type="term" value="C:membrane"/>
    <property type="evidence" value="ECO:0007669"/>
    <property type="project" value="TreeGrafter"/>
</dbReference>
<feature type="domain" description="PNPLA" evidence="11">
    <location>
        <begin position="580"/>
        <end position="793"/>
    </location>
</feature>
<keyword evidence="4" id="KW-0862">Zinc</keyword>
<evidence type="ECO:0000256" key="3">
    <source>
        <dbReference type="ARBA" id="ARBA00022801"/>
    </source>
</evidence>
<evidence type="ECO:0000259" key="11">
    <source>
        <dbReference type="PROSITE" id="PS51635"/>
    </source>
</evidence>
<comment type="caution">
    <text evidence="8">Lacks conserved residue(s) required for the propagation of feature annotation.</text>
</comment>